<dbReference type="RefSeq" id="WP_148884647.1">
    <property type="nucleotide sequence ID" value="NZ_VSTG01000001.1"/>
</dbReference>
<evidence type="ECO:0000256" key="4">
    <source>
        <dbReference type="ARBA" id="ARBA00022833"/>
    </source>
</evidence>
<keyword evidence="6" id="KW-1133">Transmembrane helix</keyword>
<accession>A0A5S4VP52</accession>
<evidence type="ECO:0000256" key="2">
    <source>
        <dbReference type="ARBA" id="ARBA00022723"/>
    </source>
</evidence>
<proteinExistence type="predicted"/>
<keyword evidence="3" id="KW-0378">Hydrolase</keyword>
<dbReference type="InterPro" id="IPR028090">
    <property type="entry name" value="JAB_dom_prok"/>
</dbReference>
<evidence type="ECO:0000256" key="1">
    <source>
        <dbReference type="ARBA" id="ARBA00022670"/>
    </source>
</evidence>
<sequence length="168" mass="19314">MVIEVRKIGVKVEIPDEVMSNMARYEQLPAENEKGGILLGMYDKDNQYYQITDFTVPTEHDNSGPSHFVRNKDVAQKEINRQWMESDGLVNYLGEWHTHAQVNPKPSIVDLSLLRQIIKDHSSLWPHLLMLILGQAGSAILIVVEQKRKRRMQFKVEVNFSNAGVCNR</sequence>
<keyword evidence="6" id="KW-0472">Membrane</keyword>
<reference evidence="8 9" key="1">
    <citation type="submission" date="2019-08" db="EMBL/GenBank/DDBJ databases">
        <authorList>
            <person name="Duncan S."/>
            <person name="Walker A."/>
        </authorList>
    </citation>
    <scope>NUCLEOTIDE SEQUENCE [LARGE SCALE GENOMIC DNA]</scope>
    <source>
        <strain evidence="8 9">L2-21</strain>
    </source>
</reference>
<dbReference type="Gene3D" id="3.40.140.10">
    <property type="entry name" value="Cytidine Deaminase, domain 2"/>
    <property type="match status" value="1"/>
</dbReference>
<feature type="transmembrane region" description="Helical" evidence="6">
    <location>
        <begin position="124"/>
        <end position="144"/>
    </location>
</feature>
<comment type="caution">
    <text evidence="8">The sequence shown here is derived from an EMBL/GenBank/DDBJ whole genome shotgun (WGS) entry which is preliminary data.</text>
</comment>
<keyword evidence="6" id="KW-0812">Transmembrane</keyword>
<protein>
    <recommendedName>
        <fullName evidence="7">JAB domain-containing protein</fullName>
    </recommendedName>
</protein>
<evidence type="ECO:0000259" key="7">
    <source>
        <dbReference type="Pfam" id="PF14464"/>
    </source>
</evidence>
<evidence type="ECO:0000313" key="9">
    <source>
        <dbReference type="Proteomes" id="UP000324325"/>
    </source>
</evidence>
<dbReference type="SUPFAM" id="SSF102712">
    <property type="entry name" value="JAB1/MPN domain"/>
    <property type="match status" value="1"/>
</dbReference>
<keyword evidence="2" id="KW-0479">Metal-binding</keyword>
<dbReference type="Proteomes" id="UP000324325">
    <property type="component" value="Unassembled WGS sequence"/>
</dbReference>
<name>A0A5S4VP52_9FIRM</name>
<gene>
    <name evidence="8" type="ORF">FYL37_00040</name>
</gene>
<dbReference type="AlphaFoldDB" id="A0A5S4VP52"/>
<dbReference type="GO" id="GO:0046872">
    <property type="term" value="F:metal ion binding"/>
    <property type="evidence" value="ECO:0007669"/>
    <property type="project" value="UniProtKB-KW"/>
</dbReference>
<evidence type="ECO:0000313" key="8">
    <source>
        <dbReference type="EMBL" id="TYL60029.1"/>
    </source>
</evidence>
<reference evidence="8 9" key="2">
    <citation type="submission" date="2019-09" db="EMBL/GenBank/DDBJ databases">
        <title>Strain-level analysis of Eubacterium rectale using genomes from metagenomes.</title>
        <authorList>
            <person name="Karcher N."/>
            <person name="Segata N."/>
        </authorList>
    </citation>
    <scope>NUCLEOTIDE SEQUENCE [LARGE SCALE GENOMIC DNA]</scope>
    <source>
        <strain evidence="8 9">L2-21</strain>
    </source>
</reference>
<keyword evidence="4" id="KW-0862">Zinc</keyword>
<dbReference type="GO" id="GO:0006508">
    <property type="term" value="P:proteolysis"/>
    <property type="evidence" value="ECO:0007669"/>
    <property type="project" value="UniProtKB-KW"/>
</dbReference>
<evidence type="ECO:0000256" key="5">
    <source>
        <dbReference type="ARBA" id="ARBA00023049"/>
    </source>
</evidence>
<keyword evidence="1" id="KW-0645">Protease</keyword>
<evidence type="ECO:0000256" key="3">
    <source>
        <dbReference type="ARBA" id="ARBA00022801"/>
    </source>
</evidence>
<evidence type="ECO:0000256" key="6">
    <source>
        <dbReference type="SAM" id="Phobius"/>
    </source>
</evidence>
<feature type="domain" description="JAB" evidence="7">
    <location>
        <begin position="16"/>
        <end position="131"/>
    </location>
</feature>
<keyword evidence="5" id="KW-0482">Metalloprotease</keyword>
<organism evidence="8 9">
    <name type="scientific">Agathobacter rectalis</name>
    <dbReference type="NCBI Taxonomy" id="39491"/>
    <lineage>
        <taxon>Bacteria</taxon>
        <taxon>Bacillati</taxon>
        <taxon>Bacillota</taxon>
        <taxon>Clostridia</taxon>
        <taxon>Lachnospirales</taxon>
        <taxon>Lachnospiraceae</taxon>
        <taxon>Agathobacter</taxon>
    </lineage>
</organism>
<dbReference type="GO" id="GO:0008237">
    <property type="term" value="F:metallopeptidase activity"/>
    <property type="evidence" value="ECO:0007669"/>
    <property type="project" value="UniProtKB-KW"/>
</dbReference>
<dbReference type="EMBL" id="VSTG01000001">
    <property type="protein sequence ID" value="TYL60029.1"/>
    <property type="molecule type" value="Genomic_DNA"/>
</dbReference>
<dbReference type="Pfam" id="PF14464">
    <property type="entry name" value="Prok-JAB"/>
    <property type="match status" value="1"/>
</dbReference>